<protein>
    <submittedName>
        <fullName evidence="1">Uncharacterized protein</fullName>
    </submittedName>
</protein>
<dbReference type="EMBL" id="JANBUM010000043">
    <property type="protein sequence ID" value="KAJ2786815.1"/>
    <property type="molecule type" value="Genomic_DNA"/>
</dbReference>
<name>A0A9W8LLL7_9FUNG</name>
<organism evidence="1 2">
    <name type="scientific">Coemansia interrupta</name>
    <dbReference type="NCBI Taxonomy" id="1126814"/>
    <lineage>
        <taxon>Eukaryota</taxon>
        <taxon>Fungi</taxon>
        <taxon>Fungi incertae sedis</taxon>
        <taxon>Zoopagomycota</taxon>
        <taxon>Kickxellomycotina</taxon>
        <taxon>Kickxellomycetes</taxon>
        <taxon>Kickxellales</taxon>
        <taxon>Kickxellaceae</taxon>
        <taxon>Coemansia</taxon>
    </lineage>
</organism>
<accession>A0A9W8LLL7</accession>
<evidence type="ECO:0000313" key="2">
    <source>
        <dbReference type="Proteomes" id="UP001140172"/>
    </source>
</evidence>
<gene>
    <name evidence="1" type="ORF">GGI15_001226</name>
</gene>
<keyword evidence="2" id="KW-1185">Reference proteome</keyword>
<proteinExistence type="predicted"/>
<reference evidence="1" key="1">
    <citation type="submission" date="2022-07" db="EMBL/GenBank/DDBJ databases">
        <title>Phylogenomic reconstructions and comparative analyses of Kickxellomycotina fungi.</title>
        <authorList>
            <person name="Reynolds N.K."/>
            <person name="Stajich J.E."/>
            <person name="Barry K."/>
            <person name="Grigoriev I.V."/>
            <person name="Crous P."/>
            <person name="Smith M.E."/>
        </authorList>
    </citation>
    <scope>NUCLEOTIDE SEQUENCE</scope>
    <source>
        <strain evidence="1">BCRC 34489</strain>
    </source>
</reference>
<sequence length="70" mass="7682">MTTVTAMVTATATDMDTTTTTMVTTTFIRQARSSNIIHTEFRYVSGFKPFQFDAPGSCLGPLVAEDQKKN</sequence>
<dbReference type="Proteomes" id="UP001140172">
    <property type="component" value="Unassembled WGS sequence"/>
</dbReference>
<comment type="caution">
    <text evidence="1">The sequence shown here is derived from an EMBL/GenBank/DDBJ whole genome shotgun (WGS) entry which is preliminary data.</text>
</comment>
<evidence type="ECO:0000313" key="1">
    <source>
        <dbReference type="EMBL" id="KAJ2786815.1"/>
    </source>
</evidence>
<dbReference type="AlphaFoldDB" id="A0A9W8LLL7"/>
<dbReference type="OrthoDB" id="5593796at2759"/>